<proteinExistence type="predicted"/>
<dbReference type="Gene3D" id="1.20.1560.10">
    <property type="entry name" value="ABC transporter type 1, transmembrane domain"/>
    <property type="match status" value="2"/>
</dbReference>
<name>A0A427XFW0_9TREE</name>
<feature type="transmembrane region" description="Helical" evidence="9">
    <location>
        <begin position="1456"/>
        <end position="1479"/>
    </location>
</feature>
<dbReference type="PROSITE" id="PS50893">
    <property type="entry name" value="ABC_TRANSPORTER_2"/>
    <property type="match status" value="2"/>
</dbReference>
<evidence type="ECO:0000313" key="12">
    <source>
        <dbReference type="EMBL" id="RSH77728.1"/>
    </source>
</evidence>
<dbReference type="InterPro" id="IPR011527">
    <property type="entry name" value="ABC1_TM_dom"/>
</dbReference>
<dbReference type="SUPFAM" id="SSF52540">
    <property type="entry name" value="P-loop containing nucleoside triphosphate hydrolases"/>
    <property type="match status" value="2"/>
</dbReference>
<dbReference type="InterPro" id="IPR003439">
    <property type="entry name" value="ABC_transporter-like_ATP-bd"/>
</dbReference>
<feature type="transmembrane region" description="Helical" evidence="9">
    <location>
        <begin position="456"/>
        <end position="478"/>
    </location>
</feature>
<keyword evidence="13" id="KW-1185">Reference proteome</keyword>
<dbReference type="FunFam" id="3.40.50.300:FF:000836">
    <property type="entry name" value="ABC transporter B family member 25"/>
    <property type="match status" value="1"/>
</dbReference>
<dbReference type="CDD" id="cd18577">
    <property type="entry name" value="ABC_6TM_Pgp_ABCB1_D1_like"/>
    <property type="match status" value="1"/>
</dbReference>
<dbReference type="OrthoDB" id="6500128at2759"/>
<feature type="transmembrane region" description="Helical" evidence="9">
    <location>
        <begin position="375"/>
        <end position="398"/>
    </location>
</feature>
<dbReference type="PROSITE" id="PS00211">
    <property type="entry name" value="ABC_TRANSPORTER_1"/>
    <property type="match status" value="1"/>
</dbReference>
<dbReference type="Proteomes" id="UP000279236">
    <property type="component" value="Unassembled WGS sequence"/>
</dbReference>
<evidence type="ECO:0000256" key="2">
    <source>
        <dbReference type="ARBA" id="ARBA00022448"/>
    </source>
</evidence>
<dbReference type="GO" id="GO:0016887">
    <property type="term" value="F:ATP hydrolysis activity"/>
    <property type="evidence" value="ECO:0007669"/>
    <property type="project" value="InterPro"/>
</dbReference>
<evidence type="ECO:0000256" key="5">
    <source>
        <dbReference type="ARBA" id="ARBA00022840"/>
    </source>
</evidence>
<feature type="transmembrane region" description="Helical" evidence="9">
    <location>
        <begin position="1415"/>
        <end position="1436"/>
    </location>
</feature>
<evidence type="ECO:0000259" key="10">
    <source>
        <dbReference type="PROSITE" id="PS50893"/>
    </source>
</evidence>
<evidence type="ECO:0000256" key="1">
    <source>
        <dbReference type="ARBA" id="ARBA00004141"/>
    </source>
</evidence>
<evidence type="ECO:0000313" key="13">
    <source>
        <dbReference type="Proteomes" id="UP000279236"/>
    </source>
</evidence>
<dbReference type="InterPro" id="IPR027417">
    <property type="entry name" value="P-loop_NTPase"/>
</dbReference>
<dbReference type="EMBL" id="RSCE01000014">
    <property type="protein sequence ID" value="RSH77728.1"/>
    <property type="molecule type" value="Genomic_DNA"/>
</dbReference>
<feature type="domain" description="ABC transporter" evidence="10">
    <location>
        <begin position="1514"/>
        <end position="1750"/>
    </location>
</feature>
<dbReference type="InterPro" id="IPR017871">
    <property type="entry name" value="ABC_transporter-like_CS"/>
</dbReference>
<dbReference type="FunFam" id="3.40.50.300:FF:001471">
    <property type="entry name" value="P-loop containing nucleoside triphosphate hydrolase protein"/>
    <property type="match status" value="1"/>
</dbReference>
<keyword evidence="3 9" id="KW-0812">Transmembrane</keyword>
<feature type="region of interest" description="Disordered" evidence="8">
    <location>
        <begin position="1"/>
        <end position="23"/>
    </location>
</feature>
<dbReference type="Pfam" id="PF00664">
    <property type="entry name" value="ABC_membrane"/>
    <property type="match status" value="2"/>
</dbReference>
<comment type="subcellular location">
    <subcellularLocation>
        <location evidence="1">Membrane</location>
        <topology evidence="1">Multi-pass membrane protein</topology>
    </subcellularLocation>
</comment>
<feature type="domain" description="ABC transporter" evidence="10">
    <location>
        <begin position="577"/>
        <end position="827"/>
    </location>
</feature>
<dbReference type="STRING" id="105984.A0A427XFW0"/>
<keyword evidence="7 9" id="KW-0472">Membrane</keyword>
<evidence type="ECO:0000256" key="9">
    <source>
        <dbReference type="SAM" id="Phobius"/>
    </source>
</evidence>
<feature type="transmembrane region" description="Helical" evidence="9">
    <location>
        <begin position="1196"/>
        <end position="1218"/>
    </location>
</feature>
<feature type="transmembrane region" description="Helical" evidence="9">
    <location>
        <begin position="346"/>
        <end position="369"/>
    </location>
</feature>
<gene>
    <name evidence="12" type="ORF">EHS24_002786</name>
</gene>
<dbReference type="InterPro" id="IPR036640">
    <property type="entry name" value="ABC1_TM_sf"/>
</dbReference>
<evidence type="ECO:0000256" key="7">
    <source>
        <dbReference type="ARBA" id="ARBA00023136"/>
    </source>
</evidence>
<feature type="domain" description="ABC transmembrane type-1" evidence="11">
    <location>
        <begin position="214"/>
        <end position="519"/>
    </location>
</feature>
<dbReference type="Gene3D" id="3.40.50.300">
    <property type="entry name" value="P-loop containing nucleotide triphosphate hydrolases"/>
    <property type="match status" value="2"/>
</dbReference>
<dbReference type="GO" id="GO:0005743">
    <property type="term" value="C:mitochondrial inner membrane"/>
    <property type="evidence" value="ECO:0007669"/>
    <property type="project" value="TreeGrafter"/>
</dbReference>
<keyword evidence="6 9" id="KW-1133">Transmembrane helix</keyword>
<dbReference type="GO" id="GO:0015421">
    <property type="term" value="F:ABC-type oligopeptide transporter activity"/>
    <property type="evidence" value="ECO:0007669"/>
    <property type="project" value="TreeGrafter"/>
</dbReference>
<feature type="transmembrane region" description="Helical" evidence="9">
    <location>
        <begin position="252"/>
        <end position="279"/>
    </location>
</feature>
<comment type="caution">
    <text evidence="12">The sequence shown here is derived from an EMBL/GenBank/DDBJ whole genome shotgun (WGS) entry which is preliminary data.</text>
</comment>
<feature type="transmembrane region" description="Helical" evidence="9">
    <location>
        <begin position="1336"/>
        <end position="1356"/>
    </location>
</feature>
<dbReference type="PANTHER" id="PTHR43394">
    <property type="entry name" value="ATP-DEPENDENT PERMEASE MDL1, MITOCHONDRIAL"/>
    <property type="match status" value="1"/>
</dbReference>
<feature type="compositionally biased region" description="Low complexity" evidence="8">
    <location>
        <begin position="1"/>
        <end position="12"/>
    </location>
</feature>
<dbReference type="SUPFAM" id="SSF90123">
    <property type="entry name" value="ABC transporter transmembrane region"/>
    <property type="match status" value="2"/>
</dbReference>
<accession>A0A427XFW0</accession>
<feature type="transmembrane region" description="Helical" evidence="9">
    <location>
        <begin position="209"/>
        <end position="232"/>
    </location>
</feature>
<dbReference type="InterPro" id="IPR039421">
    <property type="entry name" value="Type_1_exporter"/>
</dbReference>
<dbReference type="GO" id="GO:0090374">
    <property type="term" value="P:oligopeptide export from mitochondrion"/>
    <property type="evidence" value="ECO:0007669"/>
    <property type="project" value="TreeGrafter"/>
</dbReference>
<organism evidence="12 13">
    <name type="scientific">Apiotrichum porosum</name>
    <dbReference type="NCBI Taxonomy" id="105984"/>
    <lineage>
        <taxon>Eukaryota</taxon>
        <taxon>Fungi</taxon>
        <taxon>Dikarya</taxon>
        <taxon>Basidiomycota</taxon>
        <taxon>Agaricomycotina</taxon>
        <taxon>Tremellomycetes</taxon>
        <taxon>Trichosporonales</taxon>
        <taxon>Trichosporonaceae</taxon>
        <taxon>Apiotrichum</taxon>
    </lineage>
</organism>
<evidence type="ECO:0000259" key="11">
    <source>
        <dbReference type="PROSITE" id="PS50929"/>
    </source>
</evidence>
<dbReference type="GeneID" id="39587329"/>
<evidence type="ECO:0000256" key="3">
    <source>
        <dbReference type="ARBA" id="ARBA00022692"/>
    </source>
</evidence>
<dbReference type="GO" id="GO:0005524">
    <property type="term" value="F:ATP binding"/>
    <property type="evidence" value="ECO:0007669"/>
    <property type="project" value="UniProtKB-KW"/>
</dbReference>
<evidence type="ECO:0000256" key="6">
    <source>
        <dbReference type="ARBA" id="ARBA00022989"/>
    </source>
</evidence>
<dbReference type="CDD" id="cd18578">
    <property type="entry name" value="ABC_6TM_Pgp_ABCB1_D2_like"/>
    <property type="match status" value="1"/>
</dbReference>
<feature type="transmembrane region" description="Helical" evidence="9">
    <location>
        <begin position="1308"/>
        <end position="1330"/>
    </location>
</feature>
<evidence type="ECO:0000256" key="8">
    <source>
        <dbReference type="SAM" id="MobiDB-lite"/>
    </source>
</evidence>
<reference evidence="12 13" key="1">
    <citation type="submission" date="2018-11" db="EMBL/GenBank/DDBJ databases">
        <title>Genome sequence of Apiotrichum porosum DSM 27194.</title>
        <authorList>
            <person name="Aliyu H."/>
            <person name="Gorte O."/>
            <person name="Ochsenreither K."/>
        </authorList>
    </citation>
    <scope>NUCLEOTIDE SEQUENCE [LARGE SCALE GENOMIC DNA]</scope>
    <source>
        <strain evidence="12 13">DSM 27194</strain>
    </source>
</reference>
<protein>
    <submittedName>
        <fullName evidence="12">Uncharacterized protein</fullName>
    </submittedName>
</protein>
<feature type="domain" description="ABC transmembrane type-1" evidence="11">
    <location>
        <begin position="1198"/>
        <end position="1481"/>
    </location>
</feature>
<dbReference type="SMART" id="SM00382">
    <property type="entry name" value="AAA"/>
    <property type="match status" value="2"/>
</dbReference>
<dbReference type="RefSeq" id="XP_028472875.1">
    <property type="nucleotide sequence ID" value="XM_028618508.1"/>
</dbReference>
<evidence type="ECO:0000256" key="4">
    <source>
        <dbReference type="ARBA" id="ARBA00022741"/>
    </source>
</evidence>
<dbReference type="Pfam" id="PF00005">
    <property type="entry name" value="ABC_tran"/>
    <property type="match status" value="2"/>
</dbReference>
<keyword evidence="2" id="KW-0813">Transport</keyword>
<sequence>MTSSSSSHRAVSPAPPRPARRTVVHVESIGRPILRESSSQLQASHADTIHPAPQDAIELEPLGYATSSIHLNPFENHASVEVEEEEEEMLLDSPMPPTRRISREATKPGYISTLSSLKSTDQSLASVEDSGFDYIDLLPGGDNAARPVSEYRRSMYPPAGFYDIPQLSPPSDNVPQFPSFVQLPRPPPPPVRPSFKRLFTLTSWKDRSLFLLPAVISALGGSVVPPYMTLMIGDAFSALAAYPSSGATAEQAHALMSAVGTTSIKFTVAGLVSIILGYIKQVMWVRFSESVAVTLRLMVFEGVACKPLEWFDLGMGMKENDNGTSETIGASGLMAKFARETDDVRMATGVPSGTVVQSIATFCFCLGLALYKQWALTLVTLSAVPLMVLLNVVTQALVHPMYSVERRAFAEASTEVERSTSAISTVKAFNAQDIELGRFYRLTTAACDSLRRQATVWAVCLGGSQAIMLSMFVIGFWYGSKLVADGTTSVATVMTVFWATLLASGNLQSIVPQLSFITKGKMSLASLLTVIQDEETDDSVGGSRSSNNKFFGTTRISTVSSVTAKVRNRPARCRGEFDFRDVRFAYPSRPDVRVLRGITLFLPAGETTFIVGGSGSGKSTVAQLLLRLYKPNSGEIVLDTKSLDNIPEDFTREHIAAVQQGCILFDMSVHDNVAMGVVGAGRNWLGRYRDHTDISRDEVIEACKMAFIHDFIMSLPNGYDTKLGTGGSLLSGGQRQRLAIARARIRDPTVLILDEATSALDATSRVVVFDAMKEWRANRTTIVITHDLSQIGPEDFVYVMKNGVVAEQGFRFDLMGLSDGVFTAMAAEQAVQPLPIREDEQWQDGGVVHDLLEAEDTEEPQVERVRAPALSGYYDNFEDFHRRTSVRASYMPDKRAGTVFAEGNHPESRGVSMLFHSRNLSTGNLGSSASLGIYGNNSRSSVQLPIRAKVGGRSSLFGGNDSQRRIFHGANASQSSVFRFPNASRSSAVLPNANASRSSIFQHTRNASASSGLYQQPNISAASIPQQANASRTSILQPWQSVNVTKTMAGESTSSLTSRINFAAPPVRAGPLTQAQRRLSWAPRDLGNGAYRQSVTGGVQLRSSVQGSFPRPLSVAQAQQYPRPMTVIQRPSTIVRTTSDTDSEATVVGTERKSASSSSDNTVTVSIADEEPPKAPIRGVFSLVWYFLPTIPGKPMLLLGLVGAIGSGALTPIWSSFISKLITLVGTGNTSLVAKKGGALLGICFAQGFAVFLQEFCLQRVAATWTASLRTRAFERVLDQDKGWFDEPRNAPARLVQSLVKDVDDIRYLVATILPRMVVVVVMIGLGMIWAMAVGWQLTLVGLGIAPFFAFLMVMSNRVAQVAEAKNKLHREAVARTFYESIANIRGIRAMALETSFSAKFNKEIRETRACAVDAVLRTAVAIAFATGMPLFVQALMNYVGAIFVKQGTMTYATMLEVYTLVLFSLTFASQMLSFMNLLTKTKVASRDFDRFLSLSLRTNESKGHARFPIKGTIAFDRVNFAYPTRPDMPVLRDFSLKLHPGESVAIVGPSGCGKSTVAALLQRLYEPTAGRITVEGTYPLTAANVPWLRSNIAVVSQSANLFDASVADNIAYGTDAARSDIVAACIDANIHDFVQSLPEGYETALGENAGLISGGQAQRLQIARALVRRSPLLILDECTSALDVDNQRAVLDTIEKVKANATTLFITHSTEAMRRCDRVVVLDSGRVAEDGPYEDLIRRGGVFAKLMQSGEWE</sequence>
<keyword evidence="4" id="KW-0547">Nucleotide-binding</keyword>
<dbReference type="InterPro" id="IPR003593">
    <property type="entry name" value="AAA+_ATPase"/>
</dbReference>
<keyword evidence="5" id="KW-0067">ATP-binding</keyword>
<dbReference type="PANTHER" id="PTHR43394:SF15">
    <property type="entry name" value="ALPHA-FACTOR-TRANSPORTING ATPASE"/>
    <property type="match status" value="1"/>
</dbReference>
<dbReference type="PROSITE" id="PS50929">
    <property type="entry name" value="ABC_TM1F"/>
    <property type="match status" value="2"/>
</dbReference>